<dbReference type="InterPro" id="IPR014529">
    <property type="entry name" value="UCP026631"/>
</dbReference>
<name>A0A934HT22_9CLOT</name>
<feature type="transmembrane region" description="Helical" evidence="1">
    <location>
        <begin position="222"/>
        <end position="247"/>
    </location>
</feature>
<reference evidence="3" key="1">
    <citation type="submission" date="2020-12" db="EMBL/GenBank/DDBJ databases">
        <title>Clostridium thailandense sp. nov., a novel acetogenic bacterium isolated from peat land soil in Thailand.</title>
        <authorList>
            <person name="Chaikitkaew S."/>
            <person name="Birkeland N.K."/>
        </authorList>
    </citation>
    <scope>NUCLEOTIDE SEQUENCE</scope>
    <source>
        <strain evidence="3">DSM 17425</strain>
    </source>
</reference>
<gene>
    <name evidence="3" type="ORF">I6U51_08630</name>
</gene>
<dbReference type="PANTHER" id="PTHR34473:SF2">
    <property type="entry name" value="UPF0699 TRANSMEMBRANE PROTEIN YDBT"/>
    <property type="match status" value="1"/>
</dbReference>
<feature type="transmembrane region" description="Helical" evidence="1">
    <location>
        <begin position="382"/>
        <end position="402"/>
    </location>
</feature>
<sequence length="484" mass="55014">MINNINRNHWIYIIKNIINLIKNSIFIFILLAVNKKGIYYIGIFLVVIIAISILEWRKTIFYIDDDLLVYEKGVISKSKEEIPFSKINTIDVGQTLLDRMFNVLNMKIDTGSAVAAKSELKIMADKECIEELKDIILSSKKVATGENSEAAESNITNITVKKVITNGEILKYALTKSKLGWAVGGFFLLNNVLDDIGKFLDISFSKFISSNMNIDFIRAKSIAICIAILIGFVVLIYILITILSIVFELIRLYNFTVTSNEEKISISYGIISKKEYSFNIDKIYGIRYKQSILQQVLNIYTVEIITIGYGDEKDEKALLYPIADDNFKNKFIKKLLPDISFEAEVNKPPKSSLIRFVLKKFIISLIILIPAYIFIKIAPQNIKLLIIMLILSYCLISGYLNYKNTSLGVSKKSLIASTGAFSKVTTIIGQDNLQSITKNQGIFQKMGKVCDYKIDLYSNKLGDILHVRHMREEIYTQLQKNLIL</sequence>
<dbReference type="PIRSF" id="PIRSF026631">
    <property type="entry name" value="UCP026631"/>
    <property type="match status" value="1"/>
</dbReference>
<dbReference type="PANTHER" id="PTHR34473">
    <property type="entry name" value="UPF0699 TRANSMEMBRANE PROTEIN YDBS"/>
    <property type="match status" value="1"/>
</dbReference>
<comment type="caution">
    <text evidence="3">The sequence shown here is derived from an EMBL/GenBank/DDBJ whole genome shotgun (WGS) entry which is preliminary data.</text>
</comment>
<dbReference type="RefSeq" id="WP_211142272.1">
    <property type="nucleotide sequence ID" value="NZ_JAEEGB010000008.1"/>
</dbReference>
<dbReference type="Proteomes" id="UP000622687">
    <property type="component" value="Unassembled WGS sequence"/>
</dbReference>
<evidence type="ECO:0000259" key="2">
    <source>
        <dbReference type="Pfam" id="PF03703"/>
    </source>
</evidence>
<evidence type="ECO:0000313" key="3">
    <source>
        <dbReference type="EMBL" id="MBI6872778.1"/>
    </source>
</evidence>
<accession>A0A934HT22</accession>
<dbReference type="EMBL" id="JAEEGB010000008">
    <property type="protein sequence ID" value="MBI6872778.1"/>
    <property type="molecule type" value="Genomic_DNA"/>
</dbReference>
<feature type="transmembrane region" description="Helical" evidence="1">
    <location>
        <begin position="12"/>
        <end position="31"/>
    </location>
</feature>
<keyword evidence="4" id="KW-1185">Reference proteome</keyword>
<protein>
    <submittedName>
        <fullName evidence="3">PH domain-containing protein</fullName>
    </submittedName>
</protein>
<feature type="transmembrane region" description="Helical" evidence="1">
    <location>
        <begin position="37"/>
        <end position="54"/>
    </location>
</feature>
<feature type="domain" description="YdbS-like PH" evidence="2">
    <location>
        <begin position="56"/>
        <end position="132"/>
    </location>
</feature>
<keyword evidence="1" id="KW-1133">Transmembrane helix</keyword>
<dbReference type="Pfam" id="PF03703">
    <property type="entry name" value="bPH_2"/>
    <property type="match status" value="3"/>
</dbReference>
<evidence type="ECO:0000313" key="4">
    <source>
        <dbReference type="Proteomes" id="UP000622687"/>
    </source>
</evidence>
<dbReference type="AlphaFoldDB" id="A0A934HT22"/>
<evidence type="ECO:0000256" key="1">
    <source>
        <dbReference type="SAM" id="Phobius"/>
    </source>
</evidence>
<proteinExistence type="predicted"/>
<feature type="transmembrane region" description="Helical" evidence="1">
    <location>
        <begin position="356"/>
        <end position="375"/>
    </location>
</feature>
<keyword evidence="1" id="KW-0812">Transmembrane</keyword>
<dbReference type="InterPro" id="IPR005182">
    <property type="entry name" value="YdbS-like_PH"/>
</dbReference>
<feature type="domain" description="YdbS-like PH" evidence="2">
    <location>
        <begin position="402"/>
        <end position="460"/>
    </location>
</feature>
<organism evidence="3 4">
    <name type="scientific">Clostridium aciditolerans</name>
    <dbReference type="NCBI Taxonomy" id="339861"/>
    <lineage>
        <taxon>Bacteria</taxon>
        <taxon>Bacillati</taxon>
        <taxon>Bacillota</taxon>
        <taxon>Clostridia</taxon>
        <taxon>Eubacteriales</taxon>
        <taxon>Clostridiaceae</taxon>
        <taxon>Clostridium</taxon>
    </lineage>
</organism>
<feature type="domain" description="YdbS-like PH" evidence="2">
    <location>
        <begin position="254"/>
        <end position="311"/>
    </location>
</feature>
<keyword evidence="1" id="KW-0472">Membrane</keyword>